<sequence length="454" mass="49754">MSKWVNVDFSSDAPAAAAPSGMTPPPAPIPSTASQAPSSAPPRYGTEYLNIEVGEPVKQGEGMHAYISYKITISTDRRQFQKSQFSVIRRFSDFVWLHTSLCSLYPGVVVPPLPEKLLVGRFSPEFVESRRRALHVFLCRCAAHPEIQHCDHLTTFLESSDDVLTLFKTDAAAKAKAKSSGGSSSGGGGLFQYLNDTVASISSTLGSTAFVDKLKTNADVQVEDISAYMDALEPIIQGLAKHAHGLTKRAREIADGLFEFGVALTLLGQSEENESLQVALRHVGSCSDKLSVLAAEHAEKEVMLFEEPILDYIRLVGAVKAALVKRNEVRQSYHATVLDLDAKKAALQKAQAKGSTIDKVQAAEAEVSKAQHRVDDAKLEHDIVTERVLREVDRFKQDKLADFKRIILDYIELQIDYNLRVETEWAAVVPKLQMIHIESPGKMPPTSSANDVAL</sequence>
<dbReference type="CDD" id="cd07596">
    <property type="entry name" value="BAR_SNX"/>
    <property type="match status" value="1"/>
</dbReference>
<dbReference type="Pfam" id="PF00787">
    <property type="entry name" value="PX"/>
    <property type="match status" value="1"/>
</dbReference>
<dbReference type="AlphaFoldDB" id="A0A485LN53"/>
<gene>
    <name evidence="4" type="primary">Aste57867_23461</name>
    <name evidence="3" type="ORF">As57867_023390</name>
    <name evidence="4" type="ORF">ASTE57867_23461</name>
</gene>
<dbReference type="InterPro" id="IPR001683">
    <property type="entry name" value="PX_dom"/>
</dbReference>
<accession>A0A485LN53</accession>
<evidence type="ECO:0000256" key="1">
    <source>
        <dbReference type="SAM" id="MobiDB-lite"/>
    </source>
</evidence>
<evidence type="ECO:0000259" key="2">
    <source>
        <dbReference type="PROSITE" id="PS50195"/>
    </source>
</evidence>
<name>A0A485LN53_9STRA</name>
<dbReference type="PANTHER" id="PTHR10555">
    <property type="entry name" value="SORTING NEXIN"/>
    <property type="match status" value="1"/>
</dbReference>
<evidence type="ECO:0000313" key="3">
    <source>
        <dbReference type="EMBL" id="KAF0684543.1"/>
    </source>
</evidence>
<dbReference type="InterPro" id="IPR027267">
    <property type="entry name" value="AH/BAR_dom_sf"/>
</dbReference>
<reference evidence="3" key="2">
    <citation type="submission" date="2019-06" db="EMBL/GenBank/DDBJ databases">
        <title>Genomics analysis of Aphanomyces spp. identifies a new class of oomycete effector associated with host adaptation.</title>
        <authorList>
            <person name="Gaulin E."/>
        </authorList>
    </citation>
    <scope>NUCLEOTIDE SEQUENCE</scope>
    <source>
        <strain evidence="3">CBS 578.67</strain>
    </source>
</reference>
<dbReference type="GO" id="GO:0005768">
    <property type="term" value="C:endosome"/>
    <property type="evidence" value="ECO:0007669"/>
    <property type="project" value="TreeGrafter"/>
</dbReference>
<dbReference type="PROSITE" id="PS50195">
    <property type="entry name" value="PX"/>
    <property type="match status" value="1"/>
</dbReference>
<feature type="compositionally biased region" description="Low complexity" evidence="1">
    <location>
        <begin position="30"/>
        <end position="42"/>
    </location>
</feature>
<dbReference type="Pfam" id="PF09325">
    <property type="entry name" value="Vps5"/>
    <property type="match status" value="1"/>
</dbReference>
<evidence type="ECO:0000313" key="4">
    <source>
        <dbReference type="EMBL" id="VFU00106.1"/>
    </source>
</evidence>
<organism evidence="4 5">
    <name type="scientific">Aphanomyces stellatus</name>
    <dbReference type="NCBI Taxonomy" id="120398"/>
    <lineage>
        <taxon>Eukaryota</taxon>
        <taxon>Sar</taxon>
        <taxon>Stramenopiles</taxon>
        <taxon>Oomycota</taxon>
        <taxon>Saprolegniomycetes</taxon>
        <taxon>Saprolegniales</taxon>
        <taxon>Verrucalvaceae</taxon>
        <taxon>Aphanomyces</taxon>
    </lineage>
</organism>
<dbReference type="SMART" id="SM00312">
    <property type="entry name" value="PX"/>
    <property type="match status" value="1"/>
</dbReference>
<dbReference type="CDD" id="cd06859">
    <property type="entry name" value="PX_SNX1_2_like"/>
    <property type="match status" value="1"/>
</dbReference>
<dbReference type="EMBL" id="VJMH01007273">
    <property type="protein sequence ID" value="KAF0684543.1"/>
    <property type="molecule type" value="Genomic_DNA"/>
</dbReference>
<dbReference type="PANTHER" id="PTHR10555:SF170">
    <property type="entry name" value="FI18122P1"/>
    <property type="match status" value="1"/>
</dbReference>
<dbReference type="Gene3D" id="1.20.1270.60">
    <property type="entry name" value="Arfaptin homology (AH) domain/BAR domain"/>
    <property type="match status" value="1"/>
</dbReference>
<feature type="domain" description="PX" evidence="2">
    <location>
        <begin position="47"/>
        <end position="164"/>
    </location>
</feature>
<dbReference type="OrthoDB" id="5227681at2759"/>
<reference evidence="4 5" key="1">
    <citation type="submission" date="2019-03" db="EMBL/GenBank/DDBJ databases">
        <authorList>
            <person name="Gaulin E."/>
            <person name="Dumas B."/>
        </authorList>
    </citation>
    <scope>NUCLEOTIDE SEQUENCE [LARGE SCALE GENOMIC DNA]</scope>
    <source>
        <strain evidence="4">CBS 568.67</strain>
    </source>
</reference>
<dbReference type="Gene3D" id="3.30.1520.10">
    <property type="entry name" value="Phox-like domain"/>
    <property type="match status" value="1"/>
</dbReference>
<dbReference type="Proteomes" id="UP000332933">
    <property type="component" value="Unassembled WGS sequence"/>
</dbReference>
<dbReference type="SUPFAM" id="SSF103657">
    <property type="entry name" value="BAR/IMD domain-like"/>
    <property type="match status" value="1"/>
</dbReference>
<dbReference type="EMBL" id="CAADRA010007299">
    <property type="protein sequence ID" value="VFU00106.1"/>
    <property type="molecule type" value="Genomic_DNA"/>
</dbReference>
<keyword evidence="5" id="KW-1185">Reference proteome</keyword>
<dbReference type="InterPro" id="IPR036871">
    <property type="entry name" value="PX_dom_sf"/>
</dbReference>
<proteinExistence type="predicted"/>
<protein>
    <submittedName>
        <fullName evidence="4">Aste57867_23461 protein</fullName>
    </submittedName>
</protein>
<evidence type="ECO:0000313" key="5">
    <source>
        <dbReference type="Proteomes" id="UP000332933"/>
    </source>
</evidence>
<dbReference type="SUPFAM" id="SSF64268">
    <property type="entry name" value="PX domain"/>
    <property type="match status" value="1"/>
</dbReference>
<dbReference type="GO" id="GO:0035091">
    <property type="term" value="F:phosphatidylinositol binding"/>
    <property type="evidence" value="ECO:0007669"/>
    <property type="project" value="InterPro"/>
</dbReference>
<feature type="region of interest" description="Disordered" evidence="1">
    <location>
        <begin position="14"/>
        <end position="42"/>
    </location>
</feature>
<dbReference type="InterPro" id="IPR015404">
    <property type="entry name" value="Vps5_C"/>
</dbReference>